<reference evidence="1" key="2">
    <citation type="submission" date="2020-11" db="EMBL/GenBank/DDBJ databases">
        <authorList>
            <person name="McCartney M.A."/>
            <person name="Auch B."/>
            <person name="Kono T."/>
            <person name="Mallez S."/>
            <person name="Becker A."/>
            <person name="Gohl D.M."/>
            <person name="Silverstein K.A.T."/>
            <person name="Koren S."/>
            <person name="Bechman K.B."/>
            <person name="Herman A."/>
            <person name="Abrahante J.E."/>
            <person name="Garbe J."/>
        </authorList>
    </citation>
    <scope>NUCLEOTIDE SEQUENCE</scope>
    <source>
        <strain evidence="1">Duluth1</strain>
        <tissue evidence="1">Whole animal</tissue>
    </source>
</reference>
<reference evidence="1" key="1">
    <citation type="journal article" date="2019" name="bioRxiv">
        <title>The Genome of the Zebra Mussel, Dreissena polymorpha: A Resource for Invasive Species Research.</title>
        <authorList>
            <person name="McCartney M.A."/>
            <person name="Auch B."/>
            <person name="Kono T."/>
            <person name="Mallez S."/>
            <person name="Zhang Y."/>
            <person name="Obille A."/>
            <person name="Becker A."/>
            <person name="Abrahante J.E."/>
            <person name="Garbe J."/>
            <person name="Badalamenti J.P."/>
            <person name="Herman A."/>
            <person name="Mangelson H."/>
            <person name="Liachko I."/>
            <person name="Sullivan S."/>
            <person name="Sone E.D."/>
            <person name="Koren S."/>
            <person name="Silverstein K.A.T."/>
            <person name="Beckman K.B."/>
            <person name="Gohl D.M."/>
        </authorList>
    </citation>
    <scope>NUCLEOTIDE SEQUENCE</scope>
    <source>
        <strain evidence="1">Duluth1</strain>
        <tissue evidence="1">Whole animal</tissue>
    </source>
</reference>
<gene>
    <name evidence="1" type="ORF">DPMN_116835</name>
</gene>
<protein>
    <submittedName>
        <fullName evidence="1">Uncharacterized protein</fullName>
    </submittedName>
</protein>
<evidence type="ECO:0000313" key="2">
    <source>
        <dbReference type="Proteomes" id="UP000828390"/>
    </source>
</evidence>
<keyword evidence="2" id="KW-1185">Reference proteome</keyword>
<dbReference type="AlphaFoldDB" id="A0A9D4KP96"/>
<comment type="caution">
    <text evidence="1">The sequence shown here is derived from an EMBL/GenBank/DDBJ whole genome shotgun (WGS) entry which is preliminary data.</text>
</comment>
<name>A0A9D4KP96_DREPO</name>
<organism evidence="1 2">
    <name type="scientific">Dreissena polymorpha</name>
    <name type="common">Zebra mussel</name>
    <name type="synonym">Mytilus polymorpha</name>
    <dbReference type="NCBI Taxonomy" id="45954"/>
    <lineage>
        <taxon>Eukaryota</taxon>
        <taxon>Metazoa</taxon>
        <taxon>Spiralia</taxon>
        <taxon>Lophotrochozoa</taxon>
        <taxon>Mollusca</taxon>
        <taxon>Bivalvia</taxon>
        <taxon>Autobranchia</taxon>
        <taxon>Heteroconchia</taxon>
        <taxon>Euheterodonta</taxon>
        <taxon>Imparidentia</taxon>
        <taxon>Neoheterodontei</taxon>
        <taxon>Myida</taxon>
        <taxon>Dreissenoidea</taxon>
        <taxon>Dreissenidae</taxon>
        <taxon>Dreissena</taxon>
    </lineage>
</organism>
<dbReference type="EMBL" id="JAIWYP010000004">
    <property type="protein sequence ID" value="KAH3843321.1"/>
    <property type="molecule type" value="Genomic_DNA"/>
</dbReference>
<proteinExistence type="predicted"/>
<sequence>MINNTGGPGWVNYFFGNTECSKDQLNLKKMEILACRTIHQVSTISFIADRLIRWKLT</sequence>
<evidence type="ECO:0000313" key="1">
    <source>
        <dbReference type="EMBL" id="KAH3843321.1"/>
    </source>
</evidence>
<accession>A0A9D4KP96</accession>
<dbReference type="Proteomes" id="UP000828390">
    <property type="component" value="Unassembled WGS sequence"/>
</dbReference>